<dbReference type="InterPro" id="IPR036291">
    <property type="entry name" value="NAD(P)-bd_dom_sf"/>
</dbReference>
<reference evidence="4" key="1">
    <citation type="submission" date="2022-07" db="EMBL/GenBank/DDBJ databases">
        <title>Fungi with potential for degradation of polypropylene.</title>
        <authorList>
            <person name="Gostincar C."/>
        </authorList>
    </citation>
    <scope>NUCLEOTIDE SEQUENCE</scope>
    <source>
        <strain evidence="4">EXF-13308</strain>
    </source>
</reference>
<organism evidence="4 5">
    <name type="scientific">Pleurostoma richardsiae</name>
    <dbReference type="NCBI Taxonomy" id="41990"/>
    <lineage>
        <taxon>Eukaryota</taxon>
        <taxon>Fungi</taxon>
        <taxon>Dikarya</taxon>
        <taxon>Ascomycota</taxon>
        <taxon>Pezizomycotina</taxon>
        <taxon>Sordariomycetes</taxon>
        <taxon>Sordariomycetidae</taxon>
        <taxon>Calosphaeriales</taxon>
        <taxon>Pleurostomataceae</taxon>
        <taxon>Pleurostoma</taxon>
    </lineage>
</organism>
<dbReference type="SUPFAM" id="SSF51735">
    <property type="entry name" value="NAD(P)-binding Rossmann-fold domains"/>
    <property type="match status" value="1"/>
</dbReference>
<name>A0AA38R8I2_9PEZI</name>
<dbReference type="Pfam" id="PF00106">
    <property type="entry name" value="adh_short"/>
    <property type="match status" value="1"/>
</dbReference>
<dbReference type="InterPro" id="IPR002347">
    <property type="entry name" value="SDR_fam"/>
</dbReference>
<comment type="caution">
    <text evidence="4">The sequence shown here is derived from an EMBL/GenBank/DDBJ whole genome shotgun (WGS) entry which is preliminary data.</text>
</comment>
<dbReference type="AlphaFoldDB" id="A0AA38R8I2"/>
<dbReference type="Gene3D" id="3.40.50.720">
    <property type="entry name" value="NAD(P)-binding Rossmann-like Domain"/>
    <property type="match status" value="1"/>
</dbReference>
<evidence type="ECO:0000256" key="1">
    <source>
        <dbReference type="ARBA" id="ARBA00006484"/>
    </source>
</evidence>
<dbReference type="PRINTS" id="PR00081">
    <property type="entry name" value="GDHRDH"/>
</dbReference>
<dbReference type="Proteomes" id="UP001174694">
    <property type="component" value="Unassembled WGS sequence"/>
</dbReference>
<accession>A0AA38R8I2</accession>
<comment type="similarity">
    <text evidence="1">Belongs to the short-chain dehydrogenases/reductases (SDR) family.</text>
</comment>
<evidence type="ECO:0000256" key="2">
    <source>
        <dbReference type="ARBA" id="ARBA00022857"/>
    </source>
</evidence>
<dbReference type="EMBL" id="JANBVO010000031">
    <property type="protein sequence ID" value="KAJ9138087.1"/>
    <property type="molecule type" value="Genomic_DNA"/>
</dbReference>
<gene>
    <name evidence="4" type="ORF">NKR23_g8678</name>
</gene>
<keyword evidence="2" id="KW-0521">NADP</keyword>
<proteinExistence type="inferred from homology"/>
<dbReference type="GO" id="GO:0016491">
    <property type="term" value="F:oxidoreductase activity"/>
    <property type="evidence" value="ECO:0007669"/>
    <property type="project" value="UniProtKB-KW"/>
</dbReference>
<dbReference type="PANTHER" id="PTHR24320:SF282">
    <property type="entry name" value="WW DOMAIN-CONTAINING OXIDOREDUCTASE"/>
    <property type="match status" value="1"/>
</dbReference>
<evidence type="ECO:0000313" key="5">
    <source>
        <dbReference type="Proteomes" id="UP001174694"/>
    </source>
</evidence>
<keyword evidence="3" id="KW-0560">Oxidoreductase</keyword>
<evidence type="ECO:0000313" key="4">
    <source>
        <dbReference type="EMBL" id="KAJ9138087.1"/>
    </source>
</evidence>
<evidence type="ECO:0000256" key="3">
    <source>
        <dbReference type="ARBA" id="ARBA00023002"/>
    </source>
</evidence>
<dbReference type="PANTHER" id="PTHR24320">
    <property type="entry name" value="RETINOL DEHYDROGENASE"/>
    <property type="match status" value="1"/>
</dbReference>
<protein>
    <submittedName>
        <fullName evidence="4">NAD(P)-binding protein</fullName>
    </submittedName>
</protein>
<keyword evidence="5" id="KW-1185">Reference proteome</keyword>
<sequence>MKVSAFNPDKAIPRLDGKVILITGGNVGIGKETAIQLSKHSPSEVWVASRSRERTQPALDEIQAAASFGVSVRFLQLDLTSFDSIKAAARTFLASASRLDTLICNAGVLGGPPGMTKDGYELRFGTNHIGHALLVKLLTPLLLKTAGVTSARDVRVVMVASEGHKWVPKEGIHIEKMKTDGAGLSAPDLYCESKLANVLYGQELARRFPQFTSVPIDPGNVKTGLFTSNGGGLLIRVLNLGVHLIGVSVQDGAKNHLWAATSNDVVSGEYYVPVGEAGKGGPFSKDDALRKKLWEWTEKELEGHSI</sequence>